<reference evidence="1 2" key="2">
    <citation type="submission" date="2016-08" db="EMBL/GenBank/DDBJ databases">
        <title>Pervasive Adenine N6-methylation of Active Genes in Fungi.</title>
        <authorList>
            <consortium name="DOE Joint Genome Institute"/>
            <person name="Mondo S.J."/>
            <person name="Dannebaum R.O."/>
            <person name="Kuo R.C."/>
            <person name="Labutti K."/>
            <person name="Haridas S."/>
            <person name="Kuo A."/>
            <person name="Salamov A."/>
            <person name="Ahrendt S.R."/>
            <person name="Lipzen A."/>
            <person name="Sullivan W."/>
            <person name="Andreopoulos W.B."/>
            <person name="Clum A."/>
            <person name="Lindquist E."/>
            <person name="Daum C."/>
            <person name="Ramamoorthy G.K."/>
            <person name="Gryganskyi A."/>
            <person name="Culley D."/>
            <person name="Magnuson J.K."/>
            <person name="James T.Y."/>
            <person name="O'Malley M.A."/>
            <person name="Stajich J.E."/>
            <person name="Spatafora J.W."/>
            <person name="Visel A."/>
            <person name="Grigoriev I.V."/>
        </authorList>
    </citation>
    <scope>NUCLEOTIDE SEQUENCE [LARGE SCALE GENOMIC DNA]</scope>
    <source>
        <strain evidence="2">finn</strain>
    </source>
</reference>
<comment type="caution">
    <text evidence="1">The sequence shown here is derived from an EMBL/GenBank/DDBJ whole genome shotgun (WGS) entry which is preliminary data.</text>
</comment>
<sequence length="399" mass="46655">MFAADEIESPSSKNRPPPCIAFLVDTSVTPLYLDNQKVFGTCTVETLTITDIHSNIYIKGKIEKYTNQYYVDKKFQWGYQFYTSDSRTLLLSSNKNKFFKLNQDSINMFVENFKKLLFKNIQEKYLKSKSSSSNTSTSSFNCLNNLVITLRECLASFNWNYSRDVGFLSPIKKKKKSVILHHFLFLMTPLPDSYFALVKYVENQNVYHDLLQKHNSIEEEEEEEEDPSALKEKMDLLLDKFQNEFIKKALWTAYLQNKIGISWIDTNPRYEEDKIIDLEIWSKMQYIEEKYIKESIETLLSVYGGSIINLYDISQESSLLPFSSYISNYRTKAINMAIGELLINQGKDRREKMILENEEKKMKNILWSGSLTHTKGKILYDKSSTRIIELGKVKQIFVK</sequence>
<reference evidence="1 2" key="1">
    <citation type="submission" date="2016-08" db="EMBL/GenBank/DDBJ databases">
        <title>Genomes of anaerobic fungi encode conserved fungal cellulosomes for biomass hydrolysis.</title>
        <authorList>
            <consortium name="DOE Joint Genome Institute"/>
            <person name="Haitjema C.H."/>
            <person name="Gilmore S.P."/>
            <person name="Henske J.K."/>
            <person name="Solomon K.V."/>
            <person name="De Groot R."/>
            <person name="Kuo A."/>
            <person name="Mondo S.J."/>
            <person name="Salamov A.A."/>
            <person name="Labutti K."/>
            <person name="Zhao Z."/>
            <person name="Chiniquy J."/>
            <person name="Barry K."/>
            <person name="Brewer H.M."/>
            <person name="Purvine S.O."/>
            <person name="Wright A.T."/>
            <person name="Boxma B."/>
            <person name="Van Alen T."/>
            <person name="Hackstein J.H."/>
            <person name="Baker S.E."/>
            <person name="Grigoriev I.V."/>
            <person name="O'Malley M.A."/>
        </authorList>
    </citation>
    <scope>NUCLEOTIDE SEQUENCE [LARGE SCALE GENOMIC DNA]</scope>
    <source>
        <strain evidence="2">finn</strain>
    </source>
</reference>
<keyword evidence="2" id="KW-1185">Reference proteome</keyword>
<evidence type="ECO:0000313" key="1">
    <source>
        <dbReference type="EMBL" id="ORX51808.1"/>
    </source>
</evidence>
<dbReference type="OrthoDB" id="2144998at2759"/>
<organism evidence="1 2">
    <name type="scientific">Piromyces finnis</name>
    <dbReference type="NCBI Taxonomy" id="1754191"/>
    <lineage>
        <taxon>Eukaryota</taxon>
        <taxon>Fungi</taxon>
        <taxon>Fungi incertae sedis</taxon>
        <taxon>Chytridiomycota</taxon>
        <taxon>Chytridiomycota incertae sedis</taxon>
        <taxon>Neocallimastigomycetes</taxon>
        <taxon>Neocallimastigales</taxon>
        <taxon>Neocallimastigaceae</taxon>
        <taxon>Piromyces</taxon>
    </lineage>
</organism>
<evidence type="ECO:0000313" key="2">
    <source>
        <dbReference type="Proteomes" id="UP000193719"/>
    </source>
</evidence>
<dbReference type="Proteomes" id="UP000193719">
    <property type="component" value="Unassembled WGS sequence"/>
</dbReference>
<proteinExistence type="predicted"/>
<dbReference type="EMBL" id="MCFH01000017">
    <property type="protein sequence ID" value="ORX51808.1"/>
    <property type="molecule type" value="Genomic_DNA"/>
</dbReference>
<dbReference type="AlphaFoldDB" id="A0A1Y1VCH6"/>
<accession>A0A1Y1VCH6</accession>
<protein>
    <submittedName>
        <fullName evidence="1">Uncharacterized protein</fullName>
    </submittedName>
</protein>
<name>A0A1Y1VCH6_9FUNG</name>
<gene>
    <name evidence="1" type="ORF">BCR36DRAFT_369718</name>
</gene>